<keyword evidence="2" id="KW-1133">Transmembrane helix</keyword>
<feature type="compositionally biased region" description="Polar residues" evidence="1">
    <location>
        <begin position="98"/>
        <end position="108"/>
    </location>
</feature>
<keyword evidence="2" id="KW-0472">Membrane</keyword>
<protein>
    <submittedName>
        <fullName evidence="4">DUF4366 domain-containing protein</fullName>
    </submittedName>
</protein>
<evidence type="ECO:0000256" key="2">
    <source>
        <dbReference type="SAM" id="Phobius"/>
    </source>
</evidence>
<dbReference type="OrthoDB" id="1749038at2"/>
<accession>A0A552UVL7</accession>
<reference evidence="4 5" key="1">
    <citation type="submission" date="2019-07" db="EMBL/GenBank/DDBJ databases">
        <title>Criibacterium bergeronii gen. nov., sp. nov. isolated from human clinical samples.</title>
        <authorList>
            <person name="Maheux A.F."/>
            <person name="Boudreau D.K."/>
            <person name="Berube E."/>
            <person name="Brodeur S."/>
            <person name="Bernard K.A."/>
            <person name="Abed J.Y."/>
            <person name="Ducrey E."/>
            <person name="Guay E.F."/>
            <person name="Raymond F."/>
            <person name="Corbeil J."/>
            <person name="Domingo M.-C."/>
            <person name="Roy P.H."/>
            <person name="Boissinot M."/>
            <person name="Tocheva E.I."/>
            <person name="Omar R.F."/>
        </authorList>
    </citation>
    <scope>NUCLEOTIDE SEQUENCE [LARGE SCALE GENOMIC DNA]</scope>
    <source>
        <strain evidence="4 5">CCRI-24246</strain>
    </source>
</reference>
<feature type="region of interest" description="Disordered" evidence="1">
    <location>
        <begin position="229"/>
        <end position="282"/>
    </location>
</feature>
<feature type="domain" description="Mobile element protein CD1107-like" evidence="3">
    <location>
        <begin position="121"/>
        <end position="184"/>
    </location>
</feature>
<evidence type="ECO:0000256" key="1">
    <source>
        <dbReference type="SAM" id="MobiDB-lite"/>
    </source>
</evidence>
<comment type="caution">
    <text evidence="4">The sequence shown here is derived from an EMBL/GenBank/DDBJ whole genome shotgun (WGS) entry which is preliminary data.</text>
</comment>
<organism evidence="4 5">
    <name type="scientific">Criibacterium bergeronii</name>
    <dbReference type="NCBI Taxonomy" id="1871336"/>
    <lineage>
        <taxon>Bacteria</taxon>
        <taxon>Bacillati</taxon>
        <taxon>Bacillota</taxon>
        <taxon>Clostridia</taxon>
        <taxon>Peptostreptococcales</taxon>
        <taxon>Filifactoraceae</taxon>
        <taxon>Criibacterium</taxon>
    </lineage>
</organism>
<dbReference type="Proteomes" id="UP000319424">
    <property type="component" value="Unassembled WGS sequence"/>
</dbReference>
<keyword evidence="2" id="KW-0812">Transmembrane</keyword>
<dbReference type="InterPro" id="IPR025376">
    <property type="entry name" value="CD1107-like_dom"/>
</dbReference>
<feature type="compositionally biased region" description="Basic and acidic residues" evidence="1">
    <location>
        <begin position="66"/>
        <end position="82"/>
    </location>
</feature>
<sequence length="282" mass="32252">MKKIKNKVMVVLSVLMFALNLVPMLGLTKVYAQVDEKEVQKEEKQFKIDEIKEIKEVREKEIRFPNKLTPKEPSNEVDKDKNTNTGVATPENKAKPTITENVDNTNSPYPIHQGNGDAEKDKYSADARQFISFKTKNGKTFHLIINHDEKQENVILLTEVSEDDLLNITGAEKPKQIVKEETKTEELPKEEVKPEVKEKKSGTGMYIVVGLIVAGVVGAGYYFKVYKKRDEESEEDEETYDELEDDYEADQTDSEYEENEKIEDAQDTEEIAIDGYDEEDEG</sequence>
<feature type="region of interest" description="Disordered" evidence="1">
    <location>
        <begin position="66"/>
        <end position="119"/>
    </location>
</feature>
<dbReference type="RefSeq" id="WP_144398913.1">
    <property type="nucleotide sequence ID" value="NZ_VJXW01000031.1"/>
</dbReference>
<dbReference type="AlphaFoldDB" id="A0A552UVL7"/>
<evidence type="ECO:0000313" key="5">
    <source>
        <dbReference type="Proteomes" id="UP000319424"/>
    </source>
</evidence>
<feature type="region of interest" description="Disordered" evidence="1">
    <location>
        <begin position="177"/>
        <end position="198"/>
    </location>
</feature>
<dbReference type="Pfam" id="PF14283">
    <property type="entry name" value="CD1107-like"/>
    <property type="match status" value="1"/>
</dbReference>
<gene>
    <name evidence="4" type="ORF">FL857_11510</name>
</gene>
<feature type="transmembrane region" description="Helical" evidence="2">
    <location>
        <begin position="204"/>
        <end position="223"/>
    </location>
</feature>
<name>A0A552UVL7_9FIRM</name>
<evidence type="ECO:0000313" key="4">
    <source>
        <dbReference type="EMBL" id="TRW22262.1"/>
    </source>
</evidence>
<proteinExistence type="predicted"/>
<feature type="compositionally biased region" description="Acidic residues" evidence="1">
    <location>
        <begin position="232"/>
        <end position="282"/>
    </location>
</feature>
<dbReference type="EMBL" id="VJXW01000031">
    <property type="protein sequence ID" value="TRW22262.1"/>
    <property type="molecule type" value="Genomic_DNA"/>
</dbReference>
<evidence type="ECO:0000259" key="3">
    <source>
        <dbReference type="Pfam" id="PF14283"/>
    </source>
</evidence>